<dbReference type="SUPFAM" id="SSF55729">
    <property type="entry name" value="Acyl-CoA N-acyltransferases (Nat)"/>
    <property type="match status" value="1"/>
</dbReference>
<dbReference type="CDD" id="cd04301">
    <property type="entry name" value="NAT_SF"/>
    <property type="match status" value="1"/>
</dbReference>
<keyword evidence="2 4" id="KW-0012">Acyltransferase</keyword>
<reference evidence="5" key="1">
    <citation type="journal article" date="2019" name="Int. J. Syst. Evol. Microbiol.">
        <title>The Global Catalogue of Microorganisms (GCM) 10K type strain sequencing project: providing services to taxonomists for standard genome sequencing and annotation.</title>
        <authorList>
            <consortium name="The Broad Institute Genomics Platform"/>
            <consortium name="The Broad Institute Genome Sequencing Center for Infectious Disease"/>
            <person name="Wu L."/>
            <person name="Ma J."/>
        </authorList>
    </citation>
    <scope>NUCLEOTIDE SEQUENCE [LARGE SCALE GENOMIC DNA]</scope>
    <source>
        <strain evidence="5">KCTC 33792</strain>
    </source>
</reference>
<evidence type="ECO:0000313" key="5">
    <source>
        <dbReference type="Proteomes" id="UP001597520"/>
    </source>
</evidence>
<protein>
    <submittedName>
        <fullName evidence="4">GNAT family N-acetyltransferase</fullName>
        <ecNumber evidence="4">2.3.-.-</ecNumber>
    </submittedName>
</protein>
<keyword evidence="1 4" id="KW-0808">Transferase</keyword>
<keyword evidence="5" id="KW-1185">Reference proteome</keyword>
<dbReference type="InterPro" id="IPR000182">
    <property type="entry name" value="GNAT_dom"/>
</dbReference>
<proteinExistence type="predicted"/>
<dbReference type="Proteomes" id="UP001597520">
    <property type="component" value="Unassembled WGS sequence"/>
</dbReference>
<accession>A0ABW5T7A6</accession>
<dbReference type="GO" id="GO:0016746">
    <property type="term" value="F:acyltransferase activity"/>
    <property type="evidence" value="ECO:0007669"/>
    <property type="project" value="UniProtKB-KW"/>
</dbReference>
<dbReference type="RefSeq" id="WP_380714554.1">
    <property type="nucleotide sequence ID" value="NZ_JBHUML010000006.1"/>
</dbReference>
<evidence type="ECO:0000256" key="1">
    <source>
        <dbReference type="ARBA" id="ARBA00022679"/>
    </source>
</evidence>
<dbReference type="Pfam" id="PF00583">
    <property type="entry name" value="Acetyltransf_1"/>
    <property type="match status" value="1"/>
</dbReference>
<dbReference type="PANTHER" id="PTHR43877">
    <property type="entry name" value="AMINOALKYLPHOSPHONATE N-ACETYLTRANSFERASE-RELATED-RELATED"/>
    <property type="match status" value="1"/>
</dbReference>
<sequence length="160" mass="18148">MHHVIRKAGTKDIPAIQMVAEASWAETYETLIPSGVQRKFLDMAYSSAALSDKLASDVFFAAEYDGDTAAFAHFHQSRQESELAAIYVHPSCYSKGLGTALMEKVKEEVREKETIVVYLEVGNDRAERFYRKMGFCEVSVFTETLFGHTLQTKKMEWQYG</sequence>
<dbReference type="InterPro" id="IPR016181">
    <property type="entry name" value="Acyl_CoA_acyltransferase"/>
</dbReference>
<dbReference type="EC" id="2.3.-.-" evidence="4"/>
<dbReference type="InterPro" id="IPR050832">
    <property type="entry name" value="Bact_Acetyltransf"/>
</dbReference>
<comment type="caution">
    <text evidence="4">The sequence shown here is derived from an EMBL/GenBank/DDBJ whole genome shotgun (WGS) entry which is preliminary data.</text>
</comment>
<evidence type="ECO:0000259" key="3">
    <source>
        <dbReference type="PROSITE" id="PS51186"/>
    </source>
</evidence>
<dbReference type="PROSITE" id="PS51186">
    <property type="entry name" value="GNAT"/>
    <property type="match status" value="1"/>
</dbReference>
<feature type="domain" description="N-acetyltransferase" evidence="3">
    <location>
        <begin position="3"/>
        <end position="156"/>
    </location>
</feature>
<gene>
    <name evidence="4" type="ORF">ACFSUB_17435</name>
</gene>
<dbReference type="EMBL" id="JBHUML010000006">
    <property type="protein sequence ID" value="MFD2707237.1"/>
    <property type="molecule type" value="Genomic_DNA"/>
</dbReference>
<evidence type="ECO:0000313" key="4">
    <source>
        <dbReference type="EMBL" id="MFD2707237.1"/>
    </source>
</evidence>
<organism evidence="4 5">
    <name type="scientific">Salibacterium lacus</name>
    <dbReference type="NCBI Taxonomy" id="1898109"/>
    <lineage>
        <taxon>Bacteria</taxon>
        <taxon>Bacillati</taxon>
        <taxon>Bacillota</taxon>
        <taxon>Bacilli</taxon>
        <taxon>Bacillales</taxon>
        <taxon>Bacillaceae</taxon>
    </lineage>
</organism>
<evidence type="ECO:0000256" key="2">
    <source>
        <dbReference type="ARBA" id="ARBA00023315"/>
    </source>
</evidence>
<name>A0ABW5T7A6_9BACI</name>
<dbReference type="Gene3D" id="3.40.630.30">
    <property type="match status" value="1"/>
</dbReference>